<evidence type="ECO:0000313" key="2">
    <source>
        <dbReference type="EMBL" id="SDX93985.1"/>
    </source>
</evidence>
<name>A0A1H3FT13_9RHOB</name>
<dbReference type="Proteomes" id="UP000199118">
    <property type="component" value="Unassembled WGS sequence"/>
</dbReference>
<protein>
    <submittedName>
        <fullName evidence="2">Uncharacterized protein</fullName>
    </submittedName>
</protein>
<sequence>MRKTMILAAALAAAAGIAAAEEKRSFGCSYSSSVDESELQTRADNPGMRSILQEYRVRWDAAYVRAQCEAFAAGEPYEISCLKGRRDWNAIAAMVPEDLHGLSAGALRPHLLALQAENDGFRDAIKFCGSVGAITRGR</sequence>
<dbReference type="AlphaFoldDB" id="A0A1H3FT13"/>
<gene>
    <name evidence="2" type="ORF">SAMN05444336_11418</name>
</gene>
<feature type="signal peptide" evidence="1">
    <location>
        <begin position="1"/>
        <end position="20"/>
    </location>
</feature>
<dbReference type="STRING" id="356660.SAMN05444336_11418"/>
<organism evidence="2 3">
    <name type="scientific">Albimonas donghaensis</name>
    <dbReference type="NCBI Taxonomy" id="356660"/>
    <lineage>
        <taxon>Bacteria</taxon>
        <taxon>Pseudomonadati</taxon>
        <taxon>Pseudomonadota</taxon>
        <taxon>Alphaproteobacteria</taxon>
        <taxon>Rhodobacterales</taxon>
        <taxon>Paracoccaceae</taxon>
        <taxon>Albimonas</taxon>
    </lineage>
</organism>
<evidence type="ECO:0000313" key="3">
    <source>
        <dbReference type="Proteomes" id="UP000199118"/>
    </source>
</evidence>
<dbReference type="RefSeq" id="WP_176954870.1">
    <property type="nucleotide sequence ID" value="NZ_FNMZ01000014.1"/>
</dbReference>
<feature type="chain" id="PRO_5011604217" evidence="1">
    <location>
        <begin position="21"/>
        <end position="138"/>
    </location>
</feature>
<reference evidence="2 3" key="1">
    <citation type="submission" date="2016-10" db="EMBL/GenBank/DDBJ databases">
        <authorList>
            <person name="de Groot N.N."/>
        </authorList>
    </citation>
    <scope>NUCLEOTIDE SEQUENCE [LARGE SCALE GENOMIC DNA]</scope>
    <source>
        <strain evidence="2 3">DSM 17890</strain>
    </source>
</reference>
<evidence type="ECO:0000256" key="1">
    <source>
        <dbReference type="SAM" id="SignalP"/>
    </source>
</evidence>
<keyword evidence="3" id="KW-1185">Reference proteome</keyword>
<accession>A0A1H3FT13</accession>
<dbReference type="EMBL" id="FNMZ01000014">
    <property type="protein sequence ID" value="SDX93985.1"/>
    <property type="molecule type" value="Genomic_DNA"/>
</dbReference>
<proteinExistence type="predicted"/>
<keyword evidence="1" id="KW-0732">Signal</keyword>